<sequence length="117" mass="12370">MALVVSVAFSLLLLLGKEDNLIDREVYPMATPITGDQKDHVEVKKEGVTLHNMPIVSSAHLLDKGAQINISQQSGKRVGALVTAVVSGSPVLYQAKGPLPTDVWVAVTKAATDVTPV</sequence>
<name>A0A2S1GML0_9CAUD</name>
<dbReference type="RefSeq" id="YP_009800546.1">
    <property type="nucleotide sequence ID" value="NC_047954.1"/>
</dbReference>
<dbReference type="KEGG" id="vg:54991045"/>
<reference evidence="1 2" key="1">
    <citation type="submission" date="2018-03" db="EMBL/GenBank/DDBJ databases">
        <title>Phage therapy in agriculture - a green tech approach to combat plant pathogenic bacteria.</title>
        <authorList>
            <person name="Carstens A.B."/>
            <person name="Djurhuus A.M."/>
            <person name="Hansen L.H."/>
        </authorList>
    </citation>
    <scope>NUCLEOTIDE SEQUENCE [LARGE SCALE GENOMIC DNA]</scope>
</reference>
<protein>
    <submittedName>
        <fullName evidence="1">Uncharacterized protein</fullName>
    </submittedName>
</protein>
<keyword evidence="2" id="KW-1185">Reference proteome</keyword>
<evidence type="ECO:0000313" key="1">
    <source>
        <dbReference type="EMBL" id="AWD90628.1"/>
    </source>
</evidence>
<proteinExistence type="predicted"/>
<organism evidence="1 2">
    <name type="scientific">Pseudomonas phage Njord</name>
    <dbReference type="NCBI Taxonomy" id="2163985"/>
    <lineage>
        <taxon>Viruses</taxon>
        <taxon>Duplodnaviria</taxon>
        <taxon>Heunggongvirae</taxon>
        <taxon>Uroviricota</taxon>
        <taxon>Caudoviricetes</taxon>
        <taxon>Autographivirales</taxon>
        <taxon>Autosignataviridae</taxon>
        <taxon>Colwellvirinae</taxon>
        <taxon>Njordvirus</taxon>
        <taxon>Njordvirus njord</taxon>
        <taxon>Uliginvirus njord</taxon>
    </lineage>
</organism>
<evidence type="ECO:0000313" key="2">
    <source>
        <dbReference type="Proteomes" id="UP000247221"/>
    </source>
</evidence>
<dbReference type="Proteomes" id="UP000247221">
    <property type="component" value="Segment"/>
</dbReference>
<dbReference type="EMBL" id="MH113812">
    <property type="protein sequence ID" value="AWD90628.1"/>
    <property type="molecule type" value="Genomic_DNA"/>
</dbReference>
<dbReference type="GeneID" id="54991045"/>
<accession>A0A2S1GML0</accession>